<keyword evidence="8" id="KW-0325">Glycoprotein</keyword>
<feature type="compositionally biased region" description="Acidic residues" evidence="15">
    <location>
        <begin position="112"/>
        <end position="124"/>
    </location>
</feature>
<feature type="compositionally biased region" description="Low complexity" evidence="15">
    <location>
        <begin position="273"/>
        <end position="282"/>
    </location>
</feature>
<evidence type="ECO:0000256" key="5">
    <source>
        <dbReference type="ARBA" id="ARBA00022475"/>
    </source>
</evidence>
<dbReference type="GO" id="GO:0071555">
    <property type="term" value="P:cell wall organization"/>
    <property type="evidence" value="ECO:0007669"/>
    <property type="project" value="UniProtKB-KW"/>
</dbReference>
<feature type="transmembrane region" description="Helical" evidence="16">
    <location>
        <begin position="301"/>
        <end position="322"/>
    </location>
</feature>
<evidence type="ECO:0000256" key="12">
    <source>
        <dbReference type="ARBA" id="ARBA00037649"/>
    </source>
</evidence>
<feature type="compositionally biased region" description="Acidic residues" evidence="15">
    <location>
        <begin position="240"/>
        <end position="250"/>
    </location>
</feature>
<dbReference type="PANTHER" id="PTHR16631:SF17">
    <property type="entry name" value="GLUCAN ENDO-1,3-BETA-GLUCOSIDASE BTGC"/>
    <property type="match status" value="1"/>
</dbReference>
<keyword evidence="7 16" id="KW-0472">Membrane</keyword>
<dbReference type="GO" id="GO:0009986">
    <property type="term" value="C:cell surface"/>
    <property type="evidence" value="ECO:0007669"/>
    <property type="project" value="TreeGrafter"/>
</dbReference>
<evidence type="ECO:0000256" key="6">
    <source>
        <dbReference type="ARBA" id="ARBA00022801"/>
    </source>
</evidence>
<feature type="compositionally biased region" description="Low complexity" evidence="15">
    <location>
        <begin position="185"/>
        <end position="203"/>
    </location>
</feature>
<keyword evidence="16" id="KW-1133">Transmembrane helix</keyword>
<evidence type="ECO:0000256" key="11">
    <source>
        <dbReference type="ARBA" id="ARBA00023326"/>
    </source>
</evidence>
<evidence type="ECO:0000256" key="15">
    <source>
        <dbReference type="SAM" id="MobiDB-lite"/>
    </source>
</evidence>
<protein>
    <recommendedName>
        <fullName evidence="4">glucan endo-1,3-beta-D-glucosidase</fullName>
        <ecNumber evidence="4">3.2.1.39</ecNumber>
    </recommendedName>
    <alternativeName>
        <fullName evidence="14">Endo-1,3-beta-glucanase btgC</fullName>
    </alternativeName>
    <alternativeName>
        <fullName evidence="13">Laminarinase btgC</fullName>
    </alternativeName>
</protein>
<gene>
    <name evidence="17" type="ORF">SAPINGB_P004143</name>
</gene>
<evidence type="ECO:0000256" key="13">
    <source>
        <dbReference type="ARBA" id="ARBA00042373"/>
    </source>
</evidence>
<keyword evidence="18" id="KW-1185">Reference proteome</keyword>
<comment type="similarity">
    <text evidence="3">Belongs to the glycosyl hydrolase 17 family.</text>
</comment>
<dbReference type="RefSeq" id="XP_031854749.1">
    <property type="nucleotide sequence ID" value="XM_031998858.1"/>
</dbReference>
<dbReference type="Gene3D" id="3.20.20.80">
    <property type="entry name" value="Glycosidases"/>
    <property type="match status" value="2"/>
</dbReference>
<evidence type="ECO:0000313" key="17">
    <source>
        <dbReference type="EMBL" id="VVT54573.1"/>
    </source>
</evidence>
<evidence type="ECO:0000256" key="7">
    <source>
        <dbReference type="ARBA" id="ARBA00023136"/>
    </source>
</evidence>
<dbReference type="GO" id="GO:0042973">
    <property type="term" value="F:glucan endo-1,3-beta-D-glucosidase activity"/>
    <property type="evidence" value="ECO:0007669"/>
    <property type="project" value="UniProtKB-EC"/>
</dbReference>
<feature type="compositionally biased region" description="Polar residues" evidence="15">
    <location>
        <begin position="93"/>
        <end position="106"/>
    </location>
</feature>
<dbReference type="GO" id="GO:0005886">
    <property type="term" value="C:plasma membrane"/>
    <property type="evidence" value="ECO:0007669"/>
    <property type="project" value="UniProtKB-SubCell"/>
</dbReference>
<keyword evidence="16" id="KW-0812">Transmembrane</keyword>
<dbReference type="EC" id="3.2.1.39" evidence="4"/>
<accession>A0A5E8BSZ1</accession>
<keyword evidence="5" id="KW-1003">Cell membrane</keyword>
<dbReference type="Proteomes" id="UP000398389">
    <property type="component" value="Unassembled WGS sequence"/>
</dbReference>
<dbReference type="GO" id="GO:0009277">
    <property type="term" value="C:fungal-type cell wall"/>
    <property type="evidence" value="ECO:0007669"/>
    <property type="project" value="TreeGrafter"/>
</dbReference>
<proteinExistence type="inferred from homology"/>
<keyword evidence="11" id="KW-0624">Polysaccharide degradation</keyword>
<dbReference type="InterPro" id="IPR017853">
    <property type="entry name" value="GH"/>
</dbReference>
<keyword evidence="9" id="KW-0119">Carbohydrate metabolism</keyword>
<dbReference type="EMBL" id="CABVLU010000003">
    <property type="protein sequence ID" value="VVT54573.1"/>
    <property type="molecule type" value="Genomic_DNA"/>
</dbReference>
<evidence type="ECO:0000256" key="10">
    <source>
        <dbReference type="ARBA" id="ARBA00023316"/>
    </source>
</evidence>
<dbReference type="SUPFAM" id="SSF51445">
    <property type="entry name" value="(Trans)glycosidases"/>
    <property type="match status" value="1"/>
</dbReference>
<evidence type="ECO:0000256" key="8">
    <source>
        <dbReference type="ARBA" id="ARBA00023180"/>
    </source>
</evidence>
<evidence type="ECO:0000256" key="14">
    <source>
        <dbReference type="ARBA" id="ARBA00043078"/>
    </source>
</evidence>
<dbReference type="PANTHER" id="PTHR16631">
    <property type="entry name" value="GLUCAN 1,3-BETA-GLUCOSIDASE"/>
    <property type="match status" value="1"/>
</dbReference>
<feature type="compositionally biased region" description="Polar residues" evidence="15">
    <location>
        <begin position="220"/>
        <end position="239"/>
    </location>
</feature>
<dbReference type="GO" id="GO:0005576">
    <property type="term" value="C:extracellular region"/>
    <property type="evidence" value="ECO:0007669"/>
    <property type="project" value="TreeGrafter"/>
</dbReference>
<evidence type="ECO:0000256" key="1">
    <source>
        <dbReference type="ARBA" id="ARBA00000382"/>
    </source>
</evidence>
<sequence length="696" mass="77845">MNTNSESSATSDDSPVYNQSNITNGEPKRTQSVYSRAASTRSLNVIGDDDSDKEDGKSMLSAIINKPDLVRRLSTTQVSEMAVSPVGEDDSAQYHTSHTTNHSSNLRPRDDTTEEGDDDDENSATDDHGEGDNCEENTQENSSKIDSGISSSNYSSNQFISASMTDSAIGSAIKRQRPQQAVITSARSARSLRSSRSVRSVASHKSNASQTPIADLFSGDYNSNKKNSQDGSNEKTFFNESDDEFSDENTESAGLKKGMGKMQVSREFGRNEMSMSSGSSLSIPRRTSMDDSDKPWYKRPIVFILIFLALVLLSSLSANIFFGIREARRHRDDFVPSITEDNNDTVSKPKNNIAKGPTRDKLGGRVIITRDDPEVKRLLNDPKLRNIFWGIDYAPLNVQYPSCGCRQRDVTLDIALLSQVTDRIRLYGTDCRQAEFVLNAFMDLDLNMTLSLGVWLDRNDEGNNRALEEMKRLVLRYPSKYIDSILVGNEVLFRQDMSEHQLIAHILATRNYLKMHNVEIPVGTSDIGSRWNSRLASVVDVLAANIHPFFGGVPVEESTSWTYQFLYEKVLADIDQWNKVPDQILISEVGWPSGGGRLWGSIAGLSEQQRFLDDWVCSKEASEKIGWYWFEAFDEPWKVIFHEGENKWETQWGLFNSNRKLKDGLTFPTCDDDESSGSDADDEGSIKIQISPDVLG</sequence>
<feature type="compositionally biased region" description="Polar residues" evidence="15">
    <location>
        <begin position="1"/>
        <end position="43"/>
    </location>
</feature>
<reference evidence="17 18" key="1">
    <citation type="submission" date="2019-09" db="EMBL/GenBank/DDBJ databases">
        <authorList>
            <person name="Brejova B."/>
        </authorList>
    </citation>
    <scope>NUCLEOTIDE SEQUENCE [LARGE SCALE GENOMIC DNA]</scope>
</reference>
<dbReference type="GO" id="GO:0000272">
    <property type="term" value="P:polysaccharide catabolic process"/>
    <property type="evidence" value="ECO:0007669"/>
    <property type="project" value="UniProtKB-KW"/>
</dbReference>
<comment type="function">
    <text evidence="12">Glucanases play a role in cell expansion during growth, in cell-cell fusion during mating, and in spore release during sporulation. This enzyme may be involved in beta-glucan degradation. Active on laminarin and lichenan.</text>
</comment>
<keyword evidence="6" id="KW-0378">Hydrolase</keyword>
<evidence type="ECO:0000256" key="16">
    <source>
        <dbReference type="SAM" id="Phobius"/>
    </source>
</evidence>
<dbReference type="OrthoDB" id="68336at2759"/>
<evidence type="ECO:0000256" key="3">
    <source>
        <dbReference type="ARBA" id="ARBA00008773"/>
    </source>
</evidence>
<dbReference type="AlphaFoldDB" id="A0A5E8BSZ1"/>
<feature type="region of interest" description="Disordered" evidence="15">
    <location>
        <begin position="1"/>
        <end position="155"/>
    </location>
</feature>
<name>A0A5E8BSZ1_9ASCO</name>
<dbReference type="InterPro" id="IPR050732">
    <property type="entry name" value="Beta-glucan_modifiers"/>
</dbReference>
<evidence type="ECO:0000256" key="4">
    <source>
        <dbReference type="ARBA" id="ARBA00012780"/>
    </source>
</evidence>
<feature type="region of interest" description="Disordered" evidence="15">
    <location>
        <begin position="172"/>
        <end position="292"/>
    </location>
</feature>
<comment type="catalytic activity">
    <reaction evidence="1">
        <text>Hydrolysis of (1-&gt;3)-beta-D-glucosidic linkages in (1-&gt;3)-beta-D-glucans.</text>
        <dbReference type="EC" id="3.2.1.39"/>
    </reaction>
</comment>
<keyword evidence="10" id="KW-0961">Cell wall biogenesis/degradation</keyword>
<feature type="compositionally biased region" description="Low complexity" evidence="15">
    <location>
        <begin position="141"/>
        <end position="155"/>
    </location>
</feature>
<organism evidence="17 18">
    <name type="scientific">Magnusiomyces paraingens</name>
    <dbReference type="NCBI Taxonomy" id="2606893"/>
    <lineage>
        <taxon>Eukaryota</taxon>
        <taxon>Fungi</taxon>
        <taxon>Dikarya</taxon>
        <taxon>Ascomycota</taxon>
        <taxon>Saccharomycotina</taxon>
        <taxon>Dipodascomycetes</taxon>
        <taxon>Dipodascales</taxon>
        <taxon>Dipodascaceae</taxon>
        <taxon>Magnusiomyces</taxon>
    </lineage>
</organism>
<comment type="subcellular location">
    <subcellularLocation>
        <location evidence="2">Cell membrane</location>
        <topology evidence="2">Single-pass type II membrane protein</topology>
    </subcellularLocation>
</comment>
<evidence type="ECO:0000313" key="18">
    <source>
        <dbReference type="Proteomes" id="UP000398389"/>
    </source>
</evidence>
<evidence type="ECO:0000256" key="2">
    <source>
        <dbReference type="ARBA" id="ARBA00004401"/>
    </source>
</evidence>
<dbReference type="GeneID" id="43582958"/>
<evidence type="ECO:0000256" key="9">
    <source>
        <dbReference type="ARBA" id="ARBA00023277"/>
    </source>
</evidence>